<comment type="caution">
    <text evidence="1">The sequence shown here is derived from an EMBL/GenBank/DDBJ whole genome shotgun (WGS) entry which is preliminary data.</text>
</comment>
<dbReference type="EMBL" id="VSSQ01095342">
    <property type="protein sequence ID" value="MPN39493.1"/>
    <property type="molecule type" value="Genomic_DNA"/>
</dbReference>
<proteinExistence type="predicted"/>
<dbReference type="AlphaFoldDB" id="A0A645HVW4"/>
<organism evidence="1">
    <name type="scientific">bioreactor metagenome</name>
    <dbReference type="NCBI Taxonomy" id="1076179"/>
    <lineage>
        <taxon>unclassified sequences</taxon>
        <taxon>metagenomes</taxon>
        <taxon>ecological metagenomes</taxon>
    </lineage>
</organism>
<sequence length="145" mass="16368">MHKLGNLFQRNIALAIFYDIFTGFINNTGVQPAAILQHVIQETVQRIHHPAVHLILGGTLHQLADMVKVEQRQLRHAGTALNRRPGQDNEEFQHRGFDNLNGPAFGKNFIQQLAQSLFGLFPVPAAHPVQNRPLILKRIMKCLLT</sequence>
<name>A0A645HVW4_9ZZZZ</name>
<accession>A0A645HVW4</accession>
<evidence type="ECO:0000313" key="1">
    <source>
        <dbReference type="EMBL" id="MPN39493.1"/>
    </source>
</evidence>
<reference evidence="1" key="1">
    <citation type="submission" date="2019-08" db="EMBL/GenBank/DDBJ databases">
        <authorList>
            <person name="Kucharzyk K."/>
            <person name="Murdoch R.W."/>
            <person name="Higgins S."/>
            <person name="Loffler F."/>
        </authorList>
    </citation>
    <scope>NUCLEOTIDE SEQUENCE</scope>
</reference>
<protein>
    <submittedName>
        <fullName evidence="1">Uncharacterized protein</fullName>
    </submittedName>
</protein>
<gene>
    <name evidence="1" type="ORF">SDC9_187021</name>
</gene>